<sequence length="91" mass="9835">MQSAAAYLEHKTRQPPNFSATQAKPPQNCSAANRNRSSRTQRTCPLSRSTPQNTVPKNNTTVTIIPFYPKTQKPNSSSSAASAPKHGTHAS</sequence>
<gene>
    <name evidence="2" type="ORF">NCTC11421_02641</name>
</gene>
<evidence type="ECO:0000313" key="2">
    <source>
        <dbReference type="EMBL" id="SUA24638.1"/>
    </source>
</evidence>
<name>A0A378W0Z5_NEIGO</name>
<dbReference type="AlphaFoldDB" id="A0A378W0Z5"/>
<reference evidence="2" key="1">
    <citation type="submission" date="2018-06" db="EMBL/GenBank/DDBJ databases">
        <authorList>
            <consortium name="Pathogen Informatics"/>
            <person name="Doyle S."/>
        </authorList>
    </citation>
    <scope>NUCLEOTIDE SEQUENCE [LARGE SCALE GENOMIC DNA]</scope>
    <source>
        <strain evidence="2">NCTC11421</strain>
    </source>
</reference>
<evidence type="ECO:0000256" key="1">
    <source>
        <dbReference type="SAM" id="MobiDB-lite"/>
    </source>
</evidence>
<accession>A0A378W0Z5</accession>
<protein>
    <submittedName>
        <fullName evidence="2">Uncharacterized protein</fullName>
    </submittedName>
</protein>
<proteinExistence type="predicted"/>
<dbReference type="EMBL" id="UGRI01000001">
    <property type="protein sequence ID" value="SUA24638.1"/>
    <property type="molecule type" value="Genomic_DNA"/>
</dbReference>
<feature type="region of interest" description="Disordered" evidence="1">
    <location>
        <begin position="1"/>
        <end position="91"/>
    </location>
</feature>
<organism evidence="2">
    <name type="scientific">Neisseria gonorrhoeae</name>
    <dbReference type="NCBI Taxonomy" id="485"/>
    <lineage>
        <taxon>Bacteria</taxon>
        <taxon>Pseudomonadati</taxon>
        <taxon>Pseudomonadota</taxon>
        <taxon>Betaproteobacteria</taxon>
        <taxon>Neisseriales</taxon>
        <taxon>Neisseriaceae</taxon>
        <taxon>Neisseria</taxon>
    </lineage>
</organism>
<feature type="compositionally biased region" description="Polar residues" evidence="1">
    <location>
        <begin position="14"/>
        <end position="63"/>
    </location>
</feature>